<dbReference type="PANTHER" id="PTHR30471">
    <property type="entry name" value="DNA REPAIR PROTEIN RADC"/>
    <property type="match status" value="1"/>
</dbReference>
<dbReference type="SUPFAM" id="SSF102712">
    <property type="entry name" value="JAB1/MPN domain"/>
    <property type="match status" value="1"/>
</dbReference>
<dbReference type="InterPro" id="IPR025657">
    <property type="entry name" value="RadC_JAB"/>
</dbReference>
<keyword evidence="4" id="KW-0378">Hydrolase</keyword>
<dbReference type="PROSITE" id="PS01302">
    <property type="entry name" value="UPF0758"/>
    <property type="match status" value="1"/>
</dbReference>
<keyword evidence="3" id="KW-0479">Metal-binding</keyword>
<dbReference type="InterPro" id="IPR046778">
    <property type="entry name" value="UPF0758_N"/>
</dbReference>
<dbReference type="InterPro" id="IPR037518">
    <property type="entry name" value="MPN"/>
</dbReference>
<name>A0A1C3JBZ6_9VIBR</name>
<organism evidence="9 10">
    <name type="scientific">Vibrio celticus</name>
    <dbReference type="NCBI Taxonomy" id="446372"/>
    <lineage>
        <taxon>Bacteria</taxon>
        <taxon>Pseudomonadati</taxon>
        <taxon>Pseudomonadota</taxon>
        <taxon>Gammaproteobacteria</taxon>
        <taxon>Vibrionales</taxon>
        <taxon>Vibrionaceae</taxon>
        <taxon>Vibrio</taxon>
    </lineage>
</organism>
<evidence type="ECO:0000256" key="2">
    <source>
        <dbReference type="ARBA" id="ARBA00022670"/>
    </source>
</evidence>
<dbReference type="FunFam" id="3.40.140.10:FF:000032">
    <property type="entry name" value="DNA repair protein RadC"/>
    <property type="match status" value="1"/>
</dbReference>
<dbReference type="Proteomes" id="UP000092819">
    <property type="component" value="Unassembled WGS sequence"/>
</dbReference>
<dbReference type="NCBIfam" id="NF000642">
    <property type="entry name" value="PRK00024.1"/>
    <property type="match status" value="1"/>
</dbReference>
<dbReference type="PANTHER" id="PTHR30471:SF3">
    <property type="entry name" value="UPF0758 PROTEIN YEES-RELATED"/>
    <property type="match status" value="1"/>
</dbReference>
<accession>A0A1C3JBZ6</accession>
<evidence type="ECO:0000259" key="8">
    <source>
        <dbReference type="PROSITE" id="PS50249"/>
    </source>
</evidence>
<dbReference type="PROSITE" id="PS50249">
    <property type="entry name" value="MPN"/>
    <property type="match status" value="1"/>
</dbReference>
<evidence type="ECO:0000256" key="4">
    <source>
        <dbReference type="ARBA" id="ARBA00022801"/>
    </source>
</evidence>
<evidence type="ECO:0000256" key="6">
    <source>
        <dbReference type="ARBA" id="ARBA00023049"/>
    </source>
</evidence>
<dbReference type="AlphaFoldDB" id="A0A1C3JBZ6"/>
<proteinExistence type="inferred from homology"/>
<dbReference type="NCBIfam" id="TIGR00608">
    <property type="entry name" value="radc"/>
    <property type="match status" value="1"/>
</dbReference>
<keyword evidence="2" id="KW-0645">Protease</keyword>
<evidence type="ECO:0000313" key="10">
    <source>
        <dbReference type="Proteomes" id="UP000092819"/>
    </source>
</evidence>
<keyword evidence="10" id="KW-1185">Reference proteome</keyword>
<sequence length="231" mass="26066">MTLNSLYMPISKMPVESMPREKLLNRGPDSLTDAELLAIFLRTGTQGMNVLELADKLIKDFGSLRHLFSATQEEFCAHKGMGQAKYVQLQAVLEMTQRYLAETLSRGDALTSPNHTKLYLSSMLRDRQREAFYILFLDNQNRVIKDEVMFEGTIDAASVYPREVVKRALHHNAAALILAHNHPSGVAEPSQADRRITRRLTDALALVDIRILDHFVVGDGEVISFAERGWI</sequence>
<gene>
    <name evidence="9" type="ORF">VCE7224_01393</name>
</gene>
<reference evidence="10" key="1">
    <citation type="submission" date="2016-06" db="EMBL/GenBank/DDBJ databases">
        <authorList>
            <person name="Rodrigo-Torres L."/>
            <person name="Arahal D.R."/>
        </authorList>
    </citation>
    <scope>NUCLEOTIDE SEQUENCE [LARGE SCALE GENOMIC DNA]</scope>
    <source>
        <strain evidence="10">CECT 7224</strain>
    </source>
</reference>
<dbReference type="InterPro" id="IPR001405">
    <property type="entry name" value="UPF0758"/>
</dbReference>
<evidence type="ECO:0000256" key="5">
    <source>
        <dbReference type="ARBA" id="ARBA00022833"/>
    </source>
</evidence>
<dbReference type="InterPro" id="IPR010994">
    <property type="entry name" value="RuvA_2-like"/>
</dbReference>
<dbReference type="Pfam" id="PF04002">
    <property type="entry name" value="RadC"/>
    <property type="match status" value="1"/>
</dbReference>
<feature type="domain" description="MPN" evidence="8">
    <location>
        <begin position="109"/>
        <end position="231"/>
    </location>
</feature>
<dbReference type="CDD" id="cd08071">
    <property type="entry name" value="MPN_DUF2466"/>
    <property type="match status" value="1"/>
</dbReference>
<dbReference type="GO" id="GO:0006508">
    <property type="term" value="P:proteolysis"/>
    <property type="evidence" value="ECO:0007669"/>
    <property type="project" value="UniProtKB-KW"/>
</dbReference>
<dbReference type="InterPro" id="IPR020891">
    <property type="entry name" value="UPF0758_CS"/>
</dbReference>
<evidence type="ECO:0000256" key="7">
    <source>
        <dbReference type="RuleBase" id="RU003797"/>
    </source>
</evidence>
<dbReference type="SUPFAM" id="SSF47781">
    <property type="entry name" value="RuvA domain 2-like"/>
    <property type="match status" value="1"/>
</dbReference>
<protein>
    <recommendedName>
        <fullName evidence="8">MPN domain-containing protein</fullName>
    </recommendedName>
</protein>
<evidence type="ECO:0000256" key="1">
    <source>
        <dbReference type="ARBA" id="ARBA00010243"/>
    </source>
</evidence>
<dbReference type="GO" id="GO:0008237">
    <property type="term" value="F:metallopeptidase activity"/>
    <property type="evidence" value="ECO:0007669"/>
    <property type="project" value="UniProtKB-KW"/>
</dbReference>
<dbReference type="EMBL" id="FLQZ01000030">
    <property type="protein sequence ID" value="SBT12650.1"/>
    <property type="molecule type" value="Genomic_DNA"/>
</dbReference>
<keyword evidence="5" id="KW-0862">Zinc</keyword>
<dbReference type="Pfam" id="PF20582">
    <property type="entry name" value="UPF0758_N"/>
    <property type="match status" value="1"/>
</dbReference>
<evidence type="ECO:0000313" key="9">
    <source>
        <dbReference type="EMBL" id="SBT12650.1"/>
    </source>
</evidence>
<evidence type="ECO:0000256" key="3">
    <source>
        <dbReference type="ARBA" id="ARBA00022723"/>
    </source>
</evidence>
<dbReference type="Gene3D" id="1.10.150.20">
    <property type="entry name" value="5' to 3' exonuclease, C-terminal subdomain"/>
    <property type="match status" value="1"/>
</dbReference>
<dbReference type="Gene3D" id="3.40.140.10">
    <property type="entry name" value="Cytidine Deaminase, domain 2"/>
    <property type="match status" value="1"/>
</dbReference>
<dbReference type="GO" id="GO:0046872">
    <property type="term" value="F:metal ion binding"/>
    <property type="evidence" value="ECO:0007669"/>
    <property type="project" value="UniProtKB-KW"/>
</dbReference>
<comment type="similarity">
    <text evidence="1 7">Belongs to the UPF0758 family.</text>
</comment>
<keyword evidence="6" id="KW-0482">Metalloprotease</keyword>